<evidence type="ECO:0000256" key="2">
    <source>
        <dbReference type="ARBA" id="ARBA00023125"/>
    </source>
</evidence>
<evidence type="ECO:0000313" key="6">
    <source>
        <dbReference type="EMBL" id="MBB5068595.1"/>
    </source>
</evidence>
<keyword evidence="3" id="KW-0804">Transcription</keyword>
<dbReference type="GO" id="GO:0003700">
    <property type="term" value="F:DNA-binding transcription factor activity"/>
    <property type="evidence" value="ECO:0007669"/>
    <property type="project" value="InterPro"/>
</dbReference>
<dbReference type="InterPro" id="IPR009057">
    <property type="entry name" value="Homeodomain-like_sf"/>
</dbReference>
<sequence length="347" mass="37301">MHSSDVYRSSRTEVALDAHDPVREALALARPRTVAPVPLRATAPWGAQFSPFPHIKLGVVVEGQCWLCVDGSDPLFLSTGDFYLLGNPPPYGLGSSIGAARARDSNGPLRQEISGSRAEIPRGSVTYTCSVDFEFQDSDASTLFSSLPPAVLVKAADVGGRLLWNIATLLVHEIESHEAGRSLVLEHLAQILLVHMLRSHAGSSHEPLGWLASVSDDGIGAALRAMHAEPGHRWTLEELAGIAMMSRSAFAANFKSRAGRPPLDYLIEWRMQLARAALRTEDSLTAIAGTIGYQSESAFSTAFRRVVGMSPREFRASPHAQPRDRGPGGPAPAGSPEFHDPESGNDD</sequence>
<dbReference type="InterPro" id="IPR018060">
    <property type="entry name" value="HTH_AraC"/>
</dbReference>
<dbReference type="Gene3D" id="1.10.10.60">
    <property type="entry name" value="Homeodomain-like"/>
    <property type="match status" value="2"/>
</dbReference>
<dbReference type="SUPFAM" id="SSF46689">
    <property type="entry name" value="Homeodomain-like"/>
    <property type="match status" value="2"/>
</dbReference>
<dbReference type="InterPro" id="IPR032783">
    <property type="entry name" value="AraC_lig"/>
</dbReference>
<keyword evidence="1" id="KW-0805">Transcription regulation</keyword>
<dbReference type="PRINTS" id="PR00032">
    <property type="entry name" value="HTHARAC"/>
</dbReference>
<proteinExistence type="predicted"/>
<name>A0A840NES2_9PSEU</name>
<reference evidence="6 7" key="1">
    <citation type="submission" date="2020-08" db="EMBL/GenBank/DDBJ databases">
        <title>Sequencing the genomes of 1000 actinobacteria strains.</title>
        <authorList>
            <person name="Klenk H.-P."/>
        </authorList>
    </citation>
    <scope>NUCLEOTIDE SEQUENCE [LARGE SCALE GENOMIC DNA]</scope>
    <source>
        <strain evidence="6 7">DSM 45582</strain>
    </source>
</reference>
<keyword evidence="7" id="KW-1185">Reference proteome</keyword>
<keyword evidence="2 6" id="KW-0238">DNA-binding</keyword>
<evidence type="ECO:0000313" key="7">
    <source>
        <dbReference type="Proteomes" id="UP000580474"/>
    </source>
</evidence>
<feature type="compositionally biased region" description="Basic and acidic residues" evidence="4">
    <location>
        <begin position="337"/>
        <end position="347"/>
    </location>
</feature>
<dbReference type="PANTHER" id="PTHR46796:SF7">
    <property type="entry name" value="ARAC FAMILY TRANSCRIPTIONAL REGULATOR"/>
    <property type="match status" value="1"/>
</dbReference>
<dbReference type="RefSeq" id="WP_184478260.1">
    <property type="nucleotide sequence ID" value="NZ_JACHIV010000001.1"/>
</dbReference>
<organism evidence="6 7">
    <name type="scientific">Saccharopolyspora gloriosae</name>
    <dbReference type="NCBI Taxonomy" id="455344"/>
    <lineage>
        <taxon>Bacteria</taxon>
        <taxon>Bacillati</taxon>
        <taxon>Actinomycetota</taxon>
        <taxon>Actinomycetes</taxon>
        <taxon>Pseudonocardiales</taxon>
        <taxon>Pseudonocardiaceae</taxon>
        <taxon>Saccharopolyspora</taxon>
    </lineage>
</organism>
<dbReference type="AlphaFoldDB" id="A0A840NES2"/>
<protein>
    <submittedName>
        <fullName evidence="6">AraC-like DNA-binding protein</fullName>
    </submittedName>
</protein>
<feature type="compositionally biased region" description="Basic and acidic residues" evidence="4">
    <location>
        <begin position="312"/>
        <end position="326"/>
    </location>
</feature>
<evidence type="ECO:0000256" key="3">
    <source>
        <dbReference type="ARBA" id="ARBA00023163"/>
    </source>
</evidence>
<dbReference type="InterPro" id="IPR020449">
    <property type="entry name" value="Tscrpt_reg_AraC-type_HTH"/>
</dbReference>
<evidence type="ECO:0000256" key="4">
    <source>
        <dbReference type="SAM" id="MobiDB-lite"/>
    </source>
</evidence>
<dbReference type="InterPro" id="IPR050204">
    <property type="entry name" value="AraC_XylS_family_regulators"/>
</dbReference>
<comment type="caution">
    <text evidence="6">The sequence shown here is derived from an EMBL/GenBank/DDBJ whole genome shotgun (WGS) entry which is preliminary data.</text>
</comment>
<evidence type="ECO:0000259" key="5">
    <source>
        <dbReference type="PROSITE" id="PS01124"/>
    </source>
</evidence>
<dbReference type="Proteomes" id="UP000580474">
    <property type="component" value="Unassembled WGS sequence"/>
</dbReference>
<dbReference type="PROSITE" id="PS01124">
    <property type="entry name" value="HTH_ARAC_FAMILY_2"/>
    <property type="match status" value="1"/>
</dbReference>
<dbReference type="Pfam" id="PF12852">
    <property type="entry name" value="Cupin_6"/>
    <property type="match status" value="1"/>
</dbReference>
<evidence type="ECO:0000256" key="1">
    <source>
        <dbReference type="ARBA" id="ARBA00023015"/>
    </source>
</evidence>
<feature type="region of interest" description="Disordered" evidence="4">
    <location>
        <begin position="310"/>
        <end position="347"/>
    </location>
</feature>
<dbReference type="EMBL" id="JACHIV010000001">
    <property type="protein sequence ID" value="MBB5068595.1"/>
    <property type="molecule type" value="Genomic_DNA"/>
</dbReference>
<accession>A0A840NES2</accession>
<dbReference type="GO" id="GO:0043565">
    <property type="term" value="F:sequence-specific DNA binding"/>
    <property type="evidence" value="ECO:0007669"/>
    <property type="project" value="InterPro"/>
</dbReference>
<dbReference type="PANTHER" id="PTHR46796">
    <property type="entry name" value="HTH-TYPE TRANSCRIPTIONAL ACTIVATOR RHAS-RELATED"/>
    <property type="match status" value="1"/>
</dbReference>
<feature type="domain" description="HTH araC/xylS-type" evidence="5">
    <location>
        <begin position="220"/>
        <end position="317"/>
    </location>
</feature>
<gene>
    <name evidence="6" type="ORF">BJ969_001683</name>
</gene>
<dbReference type="SMART" id="SM00342">
    <property type="entry name" value="HTH_ARAC"/>
    <property type="match status" value="1"/>
</dbReference>
<dbReference type="Pfam" id="PF12833">
    <property type="entry name" value="HTH_18"/>
    <property type="match status" value="1"/>
</dbReference>